<dbReference type="InterPro" id="IPR035919">
    <property type="entry name" value="EAL_sf"/>
</dbReference>
<dbReference type="Gene3D" id="3.20.20.450">
    <property type="entry name" value="EAL domain"/>
    <property type="match status" value="1"/>
</dbReference>
<reference evidence="2 3" key="2">
    <citation type="journal article" date="2014" name="PLoS ONE">
        <title>Evolution of mitochondria reconstructed from the energy metabolism of living bacteria.</title>
        <authorList>
            <person name="Degli Esposti M."/>
            <person name="Chouaia B."/>
            <person name="Comandatore F."/>
            <person name="Crotti E."/>
            <person name="Sassera D."/>
            <person name="Lievens P.M."/>
            <person name="Daffonchio D."/>
            <person name="Bandi C."/>
        </authorList>
    </citation>
    <scope>NUCLEOTIDE SEQUENCE [LARGE SCALE GENOMIC DNA]</scope>
    <source>
        <strain evidence="2 3">SF2.1</strain>
    </source>
</reference>
<name>A0A060QJ70_9PROT</name>
<dbReference type="SUPFAM" id="SSF141868">
    <property type="entry name" value="EAL domain-like"/>
    <property type="match status" value="1"/>
</dbReference>
<evidence type="ECO:0000313" key="3">
    <source>
        <dbReference type="Proteomes" id="UP000027583"/>
    </source>
</evidence>
<proteinExistence type="predicted"/>
<feature type="region of interest" description="Disordered" evidence="1">
    <location>
        <begin position="99"/>
        <end position="137"/>
    </location>
</feature>
<evidence type="ECO:0000256" key="1">
    <source>
        <dbReference type="SAM" id="MobiDB-lite"/>
    </source>
</evidence>
<protein>
    <recommendedName>
        <fullName evidence="4">EAL domain-containing protein</fullName>
    </recommendedName>
</protein>
<dbReference type="AlphaFoldDB" id="A0A060QJ70"/>
<comment type="caution">
    <text evidence="2">The sequence shown here is derived from an EMBL/GenBank/DDBJ whole genome shotgun (WGS) entry which is preliminary data.</text>
</comment>
<sequence length="378" mass="40301">MPRDSSPIDDPGVAGQSRVVLSKAALEGRALSGGPGISALAVQPGLSTMTMPDRNFPESDRAGVRVSCVTLSSIMLPDITRPDLAEPRLTPECCHVAALPASGMPTQGGGSEGEGRTRRRVQPARRSGAGAGSPELRWTGRYGRKGDYIRLIGWDVAPSGLQGFRRSLQDGQDSAKADITVLREICRRMAPVGGHYRASLTLTDPLSPDEPFVLAMQAVFAETGFSPQALRLVLDERRFTLAGRDEALCLAVLVDWGVELWVGRFGQGVSSLTLLRERAGTGLIAGVSLEAGLVSAPSGLWRLAHHKERQSEERLDPIAARFFSTTCEALQALGIRTHFARISSSAHYGFALAAGFDEMSGLCPELEGIAMEAEPPCA</sequence>
<organism evidence="2 3">
    <name type="scientific">Asaia bogorensis</name>
    <dbReference type="NCBI Taxonomy" id="91915"/>
    <lineage>
        <taxon>Bacteria</taxon>
        <taxon>Pseudomonadati</taxon>
        <taxon>Pseudomonadota</taxon>
        <taxon>Alphaproteobacteria</taxon>
        <taxon>Acetobacterales</taxon>
        <taxon>Acetobacteraceae</taxon>
        <taxon>Asaia</taxon>
    </lineage>
</organism>
<gene>
    <name evidence="2" type="ORF">ASAP_3144</name>
</gene>
<accession>A0A060QJ70</accession>
<dbReference type="RefSeq" id="WP_152530254.1">
    <property type="nucleotide sequence ID" value="NZ_CBLX010000027.1"/>
</dbReference>
<evidence type="ECO:0000313" key="2">
    <source>
        <dbReference type="EMBL" id="CDG41189.1"/>
    </source>
</evidence>
<dbReference type="Proteomes" id="UP000027583">
    <property type="component" value="Unassembled WGS sequence"/>
</dbReference>
<evidence type="ECO:0008006" key="4">
    <source>
        <dbReference type="Google" id="ProtNLM"/>
    </source>
</evidence>
<dbReference type="EMBL" id="CBLX010000027">
    <property type="protein sequence ID" value="CDG41189.1"/>
    <property type="molecule type" value="Genomic_DNA"/>
</dbReference>
<dbReference type="eggNOG" id="COG2200">
    <property type="taxonomic scope" value="Bacteria"/>
</dbReference>
<reference evidence="2 3" key="1">
    <citation type="journal article" date="2014" name="Genome Biol. Evol.">
        <title>Acetic acid bacteria genomes reveal functional traits for adaptation to life in insect guts.</title>
        <authorList>
            <person name="Chouaia B."/>
            <person name="Gaiarsa S."/>
            <person name="Crotti E."/>
            <person name="Comandatore F."/>
            <person name="Degli Esposti M."/>
            <person name="Ricci I."/>
            <person name="Alma A."/>
            <person name="Favia G."/>
            <person name="Bandi C."/>
            <person name="Daffonchio D."/>
        </authorList>
    </citation>
    <scope>NUCLEOTIDE SEQUENCE [LARGE SCALE GENOMIC DNA]</scope>
    <source>
        <strain evidence="2 3">SF2.1</strain>
    </source>
</reference>